<evidence type="ECO:0000313" key="1">
    <source>
        <dbReference type="EMBL" id="OJT09347.1"/>
    </source>
</evidence>
<evidence type="ECO:0000313" key="2">
    <source>
        <dbReference type="EMBL" id="OJT11595.1"/>
    </source>
</evidence>
<accession>A0A1M2VVF8</accession>
<dbReference type="EMBL" id="MNAD01000613">
    <property type="protein sequence ID" value="OJT11595.1"/>
    <property type="molecule type" value="Genomic_DNA"/>
</dbReference>
<keyword evidence="3" id="KW-1185">Reference proteome</keyword>
<dbReference type="AlphaFoldDB" id="A0A1M2VVF8"/>
<proteinExistence type="predicted"/>
<name>A0A1M2VVF8_TRAPU</name>
<protein>
    <submittedName>
        <fullName evidence="2">Uncharacterized protein</fullName>
    </submittedName>
</protein>
<dbReference type="Proteomes" id="UP000184267">
    <property type="component" value="Unassembled WGS sequence"/>
</dbReference>
<reference evidence="2 3" key="1">
    <citation type="submission" date="2016-10" db="EMBL/GenBank/DDBJ databases">
        <title>Genome sequence of the basidiomycete white-rot fungus Trametes pubescens.</title>
        <authorList>
            <person name="Makela M.R."/>
            <person name="Granchi Z."/>
            <person name="Peng M."/>
            <person name="De Vries R.P."/>
            <person name="Grigoriev I."/>
            <person name="Riley R."/>
            <person name="Hilden K."/>
        </authorList>
    </citation>
    <scope>NUCLEOTIDE SEQUENCE [LARGE SCALE GENOMIC DNA]</scope>
    <source>
        <strain evidence="2 3">FBCC735</strain>
    </source>
</reference>
<dbReference type="EMBL" id="MNAD01000932">
    <property type="protein sequence ID" value="OJT09347.1"/>
    <property type="molecule type" value="Genomic_DNA"/>
</dbReference>
<evidence type="ECO:0000313" key="3">
    <source>
        <dbReference type="Proteomes" id="UP000184267"/>
    </source>
</evidence>
<comment type="caution">
    <text evidence="2">The sequence shown here is derived from an EMBL/GenBank/DDBJ whole genome shotgun (WGS) entry which is preliminary data.</text>
</comment>
<sequence>MSATASSPYSIPETNVEGLAPGSFQVCAVQDVAGSSVQLDSSDASSSNTVSASDQDIDPVRTILDTARHVVSGMEEQRKLFFNRLLTQPVAEQEQSWLHLLVAHALETNSAYRRKLQEDLVDARTWARVSNCYADLRRDQRSVKIPMSDIRRDLSECRAIFKGRRHHLSAARNTRLRVQLEDVRSCIHVCAQWIRKANGRLSTVKEHYDILTVPMVRFEELLSSLTPYSSEASITSRLEAPVEKLRKVASECSSTVQRLATTYAQHSATSPLRDAAIDERVRLLDELRQAAVTQSAVLGEIQVNEEAVVR</sequence>
<gene>
    <name evidence="2" type="ORF">TRAPUB_11887</name>
    <name evidence="1" type="ORF">TRAPUB_14180</name>
</gene>
<organism evidence="2 3">
    <name type="scientific">Trametes pubescens</name>
    <name type="common">White-rot fungus</name>
    <dbReference type="NCBI Taxonomy" id="154538"/>
    <lineage>
        <taxon>Eukaryota</taxon>
        <taxon>Fungi</taxon>
        <taxon>Dikarya</taxon>
        <taxon>Basidiomycota</taxon>
        <taxon>Agaricomycotina</taxon>
        <taxon>Agaricomycetes</taxon>
        <taxon>Polyporales</taxon>
        <taxon>Polyporaceae</taxon>
        <taxon>Trametes</taxon>
    </lineage>
</organism>